<evidence type="ECO:0000259" key="5">
    <source>
        <dbReference type="SMART" id="SM00387"/>
    </source>
</evidence>
<dbReference type="CDD" id="cd16917">
    <property type="entry name" value="HATPase_UhpB-NarQ-NarX-like"/>
    <property type="match status" value="1"/>
</dbReference>
<dbReference type="SMART" id="SM00387">
    <property type="entry name" value="HATPase_c"/>
    <property type="match status" value="1"/>
</dbReference>
<dbReference type="GO" id="GO:0000155">
    <property type="term" value="F:phosphorelay sensor kinase activity"/>
    <property type="evidence" value="ECO:0007669"/>
    <property type="project" value="InterPro"/>
</dbReference>
<dbReference type="KEGG" id="pbro:HOP40_23985"/>
<keyword evidence="4" id="KW-0472">Membrane</keyword>
<keyword evidence="4" id="KW-1133">Transmembrane helix</keyword>
<feature type="domain" description="Histidine kinase/HSP90-like ATPase" evidence="5">
    <location>
        <begin position="500"/>
        <end position="593"/>
    </location>
</feature>
<feature type="transmembrane region" description="Helical" evidence="4">
    <location>
        <begin position="179"/>
        <end position="197"/>
    </location>
</feature>
<keyword evidence="4" id="KW-0812">Transmembrane</keyword>
<dbReference type="InterPro" id="IPR003594">
    <property type="entry name" value="HATPase_dom"/>
</dbReference>
<dbReference type="InterPro" id="IPR011712">
    <property type="entry name" value="Sig_transdc_His_kin_sub3_dim/P"/>
</dbReference>
<evidence type="ECO:0000256" key="4">
    <source>
        <dbReference type="SAM" id="Phobius"/>
    </source>
</evidence>
<name>A0A6M6JPW1_9PSEU</name>
<evidence type="ECO:0000313" key="6">
    <source>
        <dbReference type="EMBL" id="QJY48469.1"/>
    </source>
</evidence>
<dbReference type="Pfam" id="PF02518">
    <property type="entry name" value="HATPase_c"/>
    <property type="match status" value="1"/>
</dbReference>
<dbReference type="EMBL" id="CP053564">
    <property type="protein sequence ID" value="QJY48469.1"/>
    <property type="molecule type" value="Genomic_DNA"/>
</dbReference>
<dbReference type="Gene3D" id="1.20.5.1930">
    <property type="match status" value="1"/>
</dbReference>
<evidence type="ECO:0000256" key="1">
    <source>
        <dbReference type="ARBA" id="ARBA00022679"/>
    </source>
</evidence>
<keyword evidence="3" id="KW-0902">Two-component regulatory system</keyword>
<organism evidence="6 7">
    <name type="scientific">Pseudonocardia broussonetiae</name>
    <dbReference type="NCBI Taxonomy" id="2736640"/>
    <lineage>
        <taxon>Bacteria</taxon>
        <taxon>Bacillati</taxon>
        <taxon>Actinomycetota</taxon>
        <taxon>Actinomycetes</taxon>
        <taxon>Pseudonocardiales</taxon>
        <taxon>Pseudonocardiaceae</taxon>
        <taxon>Pseudonocardia</taxon>
    </lineage>
</organism>
<dbReference type="InterPro" id="IPR036890">
    <property type="entry name" value="HATPase_C_sf"/>
</dbReference>
<dbReference type="SUPFAM" id="SSF55781">
    <property type="entry name" value="GAF domain-like"/>
    <property type="match status" value="2"/>
</dbReference>
<dbReference type="Proteomes" id="UP000505377">
    <property type="component" value="Chromosome"/>
</dbReference>
<feature type="transmembrane region" description="Helical" evidence="4">
    <location>
        <begin position="147"/>
        <end position="167"/>
    </location>
</feature>
<dbReference type="GO" id="GO:0046983">
    <property type="term" value="F:protein dimerization activity"/>
    <property type="evidence" value="ECO:0007669"/>
    <property type="project" value="InterPro"/>
</dbReference>
<sequence>MTGLVVAALVVGAAWAVAAGAARRTRSPALALGCAGLAAAHAAATAWPALVPLVLAGWAAFGGAALAAALRWRRAAPAARRVLQWVVAAAVLAGAVVAVLAALHLMLGAPGDLAAWGTAAAALVPLGLACGLLPATAPAAPAALVEAVVVTGLAVLVVGVYLVVVVGLGRVPVGGEREVLVSGIVAAIVAAVLVVPVRTRLVALAEALVGRRGGQAGAMTSFGARMTRAVPLDELLLQLAESLRASLAPAGAEVWVGAEGVLDRAVAVPDRPAGRVVLGPEERVVVGRARSGGARWMSVWLPGLLDDHTARHGADAPVRAVPVAHLGALLGLLVVHRPAGADPFSDDDDHALVELARQLGLALHNVTLDSALQASLEELRTRNAELQASRARIVTAADESRRGIERDLHDGAQQHLVALAVRIGLARTVLDADPAAVPALLDQLRTDAQAAIGAVRELAHGIYPPLLRERGLGEALRTAAARSPLRCAVEVQATGRFGQDVESCVYFCCLEAIQNAGKHAGAGSEILVSVTHTDGVLRFRVSDDGAGFDPDAAGTGHGFVNMRDRLGAVGGTLEIVAAPGAGAAVVGSVPMTARTP</sequence>
<keyword evidence="7" id="KW-1185">Reference proteome</keyword>
<dbReference type="SUPFAM" id="SSF55874">
    <property type="entry name" value="ATPase domain of HSP90 chaperone/DNA topoisomerase II/histidine kinase"/>
    <property type="match status" value="1"/>
</dbReference>
<accession>A0A6M6JPW1</accession>
<dbReference type="InterPro" id="IPR029016">
    <property type="entry name" value="GAF-like_dom_sf"/>
</dbReference>
<dbReference type="Gene3D" id="3.30.450.40">
    <property type="match status" value="1"/>
</dbReference>
<evidence type="ECO:0000313" key="7">
    <source>
        <dbReference type="Proteomes" id="UP000505377"/>
    </source>
</evidence>
<protein>
    <submittedName>
        <fullName evidence="6">Sensor histidine kinase</fullName>
    </submittedName>
</protein>
<dbReference type="InterPro" id="IPR050482">
    <property type="entry name" value="Sensor_HK_TwoCompSys"/>
</dbReference>
<dbReference type="RefSeq" id="WP_172162210.1">
    <property type="nucleotide sequence ID" value="NZ_CP053564.1"/>
</dbReference>
<dbReference type="Pfam" id="PF07730">
    <property type="entry name" value="HisKA_3"/>
    <property type="match status" value="1"/>
</dbReference>
<gene>
    <name evidence="6" type="ORF">HOP40_23985</name>
</gene>
<feature type="transmembrane region" description="Helical" evidence="4">
    <location>
        <begin position="113"/>
        <end position="135"/>
    </location>
</feature>
<dbReference type="GO" id="GO:0016020">
    <property type="term" value="C:membrane"/>
    <property type="evidence" value="ECO:0007669"/>
    <property type="project" value="InterPro"/>
</dbReference>
<keyword evidence="2 6" id="KW-0418">Kinase</keyword>
<reference evidence="6 7" key="1">
    <citation type="submission" date="2020-05" db="EMBL/GenBank/DDBJ databases">
        <authorList>
            <person name="Mo P."/>
        </authorList>
    </citation>
    <scope>NUCLEOTIDE SEQUENCE [LARGE SCALE GENOMIC DNA]</scope>
    <source>
        <strain evidence="6 7">Gen01</strain>
    </source>
</reference>
<keyword evidence="1" id="KW-0808">Transferase</keyword>
<proteinExistence type="predicted"/>
<dbReference type="Gene3D" id="3.30.565.10">
    <property type="entry name" value="Histidine kinase-like ATPase, C-terminal domain"/>
    <property type="match status" value="1"/>
</dbReference>
<evidence type="ECO:0000256" key="2">
    <source>
        <dbReference type="ARBA" id="ARBA00022777"/>
    </source>
</evidence>
<feature type="transmembrane region" description="Helical" evidence="4">
    <location>
        <begin position="49"/>
        <end position="70"/>
    </location>
</feature>
<dbReference type="PANTHER" id="PTHR24421">
    <property type="entry name" value="NITRATE/NITRITE SENSOR PROTEIN NARX-RELATED"/>
    <property type="match status" value="1"/>
</dbReference>
<feature type="transmembrane region" description="Helical" evidence="4">
    <location>
        <begin position="82"/>
        <end position="107"/>
    </location>
</feature>
<evidence type="ECO:0000256" key="3">
    <source>
        <dbReference type="ARBA" id="ARBA00023012"/>
    </source>
</evidence>
<dbReference type="AlphaFoldDB" id="A0A6M6JPW1"/>